<dbReference type="Pfam" id="PF00701">
    <property type="entry name" value="DHDPS"/>
    <property type="match status" value="1"/>
</dbReference>
<reference evidence="6 7" key="1">
    <citation type="submission" date="2018-05" db="EMBL/GenBank/DDBJ databases">
        <title>The Hungate 1000. A catalogue of reference genomes from the rumen microbiome.</title>
        <authorList>
            <person name="Kelly W."/>
        </authorList>
    </citation>
    <scope>NUCLEOTIDE SEQUENCE [LARGE SCALE GENOMIC DNA]</scope>
    <source>
        <strain evidence="6 7">NLAE-zl-C242</strain>
    </source>
</reference>
<dbReference type="CDD" id="cd00408">
    <property type="entry name" value="DHDPS-like"/>
    <property type="match status" value="1"/>
</dbReference>
<comment type="similarity">
    <text evidence="1 3">Belongs to the DapA family.</text>
</comment>
<evidence type="ECO:0000256" key="4">
    <source>
        <dbReference type="PIRSR" id="PIRSR001365-1"/>
    </source>
</evidence>
<dbReference type="InterPro" id="IPR013785">
    <property type="entry name" value="Aldolase_TIM"/>
</dbReference>
<gene>
    <name evidence="6" type="ORF">A8806_102378</name>
</gene>
<dbReference type="Proteomes" id="UP000245845">
    <property type="component" value="Unassembled WGS sequence"/>
</dbReference>
<dbReference type="Gene3D" id="3.20.20.70">
    <property type="entry name" value="Aldolase class I"/>
    <property type="match status" value="1"/>
</dbReference>
<evidence type="ECO:0000313" key="6">
    <source>
        <dbReference type="EMBL" id="PWJ31520.1"/>
    </source>
</evidence>
<sequence>MKPEELKEALKGICAIAVTPMTEERQVDYEGMKKHIRFLKSKGISRDNHCTLVVGGSTGECGALTIPERKRLIETAVAEAGEELPIIAGCNHSNIEDVKDLISHAEQAGAAGVMVLSPYYYVPTDEAVLRFYKEISKGTNIGILLYNNLEVTHKDVPLEVMEQLVGASNVVGIKECTPNFAKMEKVARKIGDKITVINGHGEFLEPFAAIAGTAGFISSTSNFAPEIAVEMWKARSVGDYVKAKAIRDRLTPYLDLAASESATGGEPVVLAILKRAATLVGSNCGPGRIPLPEIDEVLDAKIKRMLEEVGLV</sequence>
<evidence type="ECO:0000256" key="5">
    <source>
        <dbReference type="PIRSR" id="PIRSR001365-2"/>
    </source>
</evidence>
<evidence type="ECO:0000256" key="1">
    <source>
        <dbReference type="ARBA" id="ARBA00007592"/>
    </source>
</evidence>
<dbReference type="PIRSF" id="PIRSF001365">
    <property type="entry name" value="DHDPS"/>
    <property type="match status" value="1"/>
</dbReference>
<dbReference type="PANTHER" id="PTHR12128:SF66">
    <property type="entry name" value="4-HYDROXY-2-OXOGLUTARATE ALDOLASE, MITOCHONDRIAL"/>
    <property type="match status" value="1"/>
</dbReference>
<dbReference type="PANTHER" id="PTHR12128">
    <property type="entry name" value="DIHYDRODIPICOLINATE SYNTHASE"/>
    <property type="match status" value="1"/>
</dbReference>
<keyword evidence="2 3" id="KW-0456">Lyase</keyword>
<evidence type="ECO:0000256" key="2">
    <source>
        <dbReference type="ARBA" id="ARBA00023239"/>
    </source>
</evidence>
<feature type="active site" description="Proton donor/acceptor" evidence="4">
    <location>
        <position position="146"/>
    </location>
</feature>
<keyword evidence="7" id="KW-1185">Reference proteome</keyword>
<dbReference type="SMART" id="SM01130">
    <property type="entry name" value="DHDPS"/>
    <property type="match status" value="1"/>
</dbReference>
<name>A0A2Y9C4M7_9FIRM</name>
<organism evidence="6 7">
    <name type="scientific">Faecalicatena orotica</name>
    <dbReference type="NCBI Taxonomy" id="1544"/>
    <lineage>
        <taxon>Bacteria</taxon>
        <taxon>Bacillati</taxon>
        <taxon>Bacillota</taxon>
        <taxon>Clostridia</taxon>
        <taxon>Lachnospirales</taxon>
        <taxon>Lachnospiraceae</taxon>
        <taxon>Faecalicatena</taxon>
    </lineage>
</organism>
<evidence type="ECO:0000256" key="3">
    <source>
        <dbReference type="PIRNR" id="PIRNR001365"/>
    </source>
</evidence>
<dbReference type="EMBL" id="QGDL01000002">
    <property type="protein sequence ID" value="PWJ31520.1"/>
    <property type="molecule type" value="Genomic_DNA"/>
</dbReference>
<dbReference type="AlphaFoldDB" id="A0A2Y9C4M7"/>
<accession>A0A2Y9C4M7</accession>
<protein>
    <submittedName>
        <fullName evidence="6">4-hydroxy-tetrahydrodipicolinate synthase</fullName>
    </submittedName>
</protein>
<feature type="active site" description="Schiff-base intermediate with substrate" evidence="4">
    <location>
        <position position="174"/>
    </location>
</feature>
<dbReference type="GO" id="GO:0008840">
    <property type="term" value="F:4-hydroxy-tetrahydrodipicolinate synthase activity"/>
    <property type="evidence" value="ECO:0007669"/>
    <property type="project" value="TreeGrafter"/>
</dbReference>
<comment type="caution">
    <text evidence="6">The sequence shown here is derived from an EMBL/GenBank/DDBJ whole genome shotgun (WGS) entry which is preliminary data.</text>
</comment>
<evidence type="ECO:0000313" key="7">
    <source>
        <dbReference type="Proteomes" id="UP000245845"/>
    </source>
</evidence>
<feature type="binding site" evidence="5">
    <location>
        <position position="58"/>
    </location>
    <ligand>
        <name>pyruvate</name>
        <dbReference type="ChEBI" id="CHEBI:15361"/>
    </ligand>
</feature>
<proteinExistence type="inferred from homology"/>
<feature type="binding site" evidence="5">
    <location>
        <position position="217"/>
    </location>
    <ligand>
        <name>pyruvate</name>
        <dbReference type="ChEBI" id="CHEBI:15361"/>
    </ligand>
</feature>
<dbReference type="SUPFAM" id="SSF51569">
    <property type="entry name" value="Aldolase"/>
    <property type="match status" value="1"/>
</dbReference>
<dbReference type="InterPro" id="IPR002220">
    <property type="entry name" value="DapA-like"/>
</dbReference>
<dbReference type="PRINTS" id="PR00146">
    <property type="entry name" value="DHPICSNTHASE"/>
</dbReference>